<evidence type="ECO:0000256" key="3">
    <source>
        <dbReference type="ARBA" id="ARBA00023016"/>
    </source>
</evidence>
<accession>A0A1H4JFZ5</accession>
<gene>
    <name evidence="5" type="primary">hrcA</name>
    <name evidence="8" type="ORF">SAMN05443244_0594</name>
</gene>
<dbReference type="Pfam" id="PF03444">
    <property type="entry name" value="WHD_HrcA"/>
    <property type="match status" value="1"/>
</dbReference>
<dbReference type="NCBIfam" id="TIGR00331">
    <property type="entry name" value="hrcA"/>
    <property type="match status" value="1"/>
</dbReference>
<proteinExistence type="inferred from homology"/>
<evidence type="ECO:0000256" key="5">
    <source>
        <dbReference type="HAMAP-Rule" id="MF_00081"/>
    </source>
</evidence>
<comment type="similarity">
    <text evidence="5">Belongs to the HrcA family.</text>
</comment>
<dbReference type="InterPro" id="IPR029016">
    <property type="entry name" value="GAF-like_dom_sf"/>
</dbReference>
<dbReference type="RefSeq" id="WP_074652274.1">
    <property type="nucleotide sequence ID" value="NZ_FNSD01000001.1"/>
</dbReference>
<dbReference type="Proteomes" id="UP000182409">
    <property type="component" value="Unassembled WGS sequence"/>
</dbReference>
<dbReference type="EMBL" id="FNSD01000001">
    <property type="protein sequence ID" value="SEB45220.1"/>
    <property type="molecule type" value="Genomic_DNA"/>
</dbReference>
<dbReference type="InterPro" id="IPR036390">
    <property type="entry name" value="WH_DNA-bd_sf"/>
</dbReference>
<comment type="function">
    <text evidence="5">Negative regulator of class I heat shock genes (grpE-dnaK-dnaJ and groELS operons). Prevents heat-shock induction of these operons.</text>
</comment>
<sequence length="363" mass="39712">MADLRETGWELHARQRAILSAAIELYVQTGEPVASQAIASVSGLSSATVRNTMVELADAGMLEQPHTSAGRIPTARAFRLHVEQIRGANRIAPRLLPEQSRTQIDAHLFGVAGADAFLERTSQVLALLSSSVGVALATVQAGDQLEHVHFQRLAQRKVLAVVVTRSGAVRDRVLLLANDLATSELESAARYLNENFRGWSVERVRSEILSRAERERSEYQRMMQSAEELWSRVVPDDRGSEQTLYIEGVSNLLGGADTDRVRLREMLAALEAKERLVTLLTAYVDSHERSVRVVFDMEERAPEMQGLVLIAAPAMVDGTRRGTVGVIGTQRMHYENTINAVGYVAQLFAQSVGGESADAAGQS</sequence>
<dbReference type="PANTHER" id="PTHR34824:SF1">
    <property type="entry name" value="HEAT-INDUCIBLE TRANSCRIPTION REPRESSOR HRCA"/>
    <property type="match status" value="1"/>
</dbReference>
<reference evidence="8 9" key="1">
    <citation type="submission" date="2016-10" db="EMBL/GenBank/DDBJ databases">
        <authorList>
            <person name="de Groot N.N."/>
        </authorList>
    </citation>
    <scope>NUCLEOTIDE SEQUENCE [LARGE SCALE GENOMIC DNA]</scope>
    <source>
        <strain evidence="8 9">AB35.6</strain>
    </source>
</reference>
<dbReference type="Gene3D" id="3.30.450.40">
    <property type="match status" value="1"/>
</dbReference>
<dbReference type="InterPro" id="IPR005104">
    <property type="entry name" value="WHTH_HrcA_DNA-bd"/>
</dbReference>
<dbReference type="InterPro" id="IPR023120">
    <property type="entry name" value="WHTH_transcript_rep_HrcA_IDD"/>
</dbReference>
<dbReference type="InterPro" id="IPR036388">
    <property type="entry name" value="WH-like_DNA-bd_sf"/>
</dbReference>
<evidence type="ECO:0000313" key="8">
    <source>
        <dbReference type="EMBL" id="SEB45220.1"/>
    </source>
</evidence>
<feature type="domain" description="Heat-inducible transcription repressor HrcA C-terminal" evidence="6">
    <location>
        <begin position="115"/>
        <end position="338"/>
    </location>
</feature>
<name>A0A1H4JFZ5_9BACT</name>
<keyword evidence="3 5" id="KW-0346">Stress response</keyword>
<organism evidence="8 9">
    <name type="scientific">Terriglobus roseus</name>
    <dbReference type="NCBI Taxonomy" id="392734"/>
    <lineage>
        <taxon>Bacteria</taxon>
        <taxon>Pseudomonadati</taxon>
        <taxon>Acidobacteriota</taxon>
        <taxon>Terriglobia</taxon>
        <taxon>Terriglobales</taxon>
        <taxon>Acidobacteriaceae</taxon>
        <taxon>Terriglobus</taxon>
    </lineage>
</organism>
<dbReference type="InterPro" id="IPR002571">
    <property type="entry name" value="HrcA"/>
</dbReference>
<dbReference type="OrthoDB" id="9783139at2"/>
<dbReference type="Pfam" id="PF01628">
    <property type="entry name" value="HrcA"/>
    <property type="match status" value="1"/>
</dbReference>
<keyword evidence="2 5" id="KW-0805">Transcription regulation</keyword>
<dbReference type="SUPFAM" id="SSF46785">
    <property type="entry name" value="Winged helix' DNA-binding domain"/>
    <property type="match status" value="1"/>
</dbReference>
<dbReference type="InterPro" id="IPR021153">
    <property type="entry name" value="HrcA_C"/>
</dbReference>
<dbReference type="GO" id="GO:0045892">
    <property type="term" value="P:negative regulation of DNA-templated transcription"/>
    <property type="evidence" value="ECO:0007669"/>
    <property type="project" value="UniProtKB-UniRule"/>
</dbReference>
<keyword evidence="1 5" id="KW-0678">Repressor</keyword>
<evidence type="ECO:0000256" key="4">
    <source>
        <dbReference type="ARBA" id="ARBA00023163"/>
    </source>
</evidence>
<protein>
    <recommendedName>
        <fullName evidence="5">Heat-inducible transcription repressor HrcA</fullName>
    </recommendedName>
</protein>
<dbReference type="HAMAP" id="MF_00081">
    <property type="entry name" value="HrcA"/>
    <property type="match status" value="1"/>
</dbReference>
<dbReference type="SUPFAM" id="SSF55781">
    <property type="entry name" value="GAF domain-like"/>
    <property type="match status" value="1"/>
</dbReference>
<dbReference type="PIRSF" id="PIRSF005485">
    <property type="entry name" value="HrcA"/>
    <property type="match status" value="1"/>
</dbReference>
<dbReference type="AlphaFoldDB" id="A0A1H4JFZ5"/>
<dbReference type="GO" id="GO:0003677">
    <property type="term" value="F:DNA binding"/>
    <property type="evidence" value="ECO:0007669"/>
    <property type="project" value="InterPro"/>
</dbReference>
<dbReference type="Gene3D" id="1.10.10.10">
    <property type="entry name" value="Winged helix-like DNA-binding domain superfamily/Winged helix DNA-binding domain"/>
    <property type="match status" value="1"/>
</dbReference>
<keyword evidence="4 5" id="KW-0804">Transcription</keyword>
<evidence type="ECO:0000259" key="6">
    <source>
        <dbReference type="Pfam" id="PF01628"/>
    </source>
</evidence>
<evidence type="ECO:0000256" key="2">
    <source>
        <dbReference type="ARBA" id="ARBA00023015"/>
    </source>
</evidence>
<dbReference type="PANTHER" id="PTHR34824">
    <property type="entry name" value="HEAT-INDUCIBLE TRANSCRIPTION REPRESSOR HRCA"/>
    <property type="match status" value="1"/>
</dbReference>
<evidence type="ECO:0000256" key="1">
    <source>
        <dbReference type="ARBA" id="ARBA00022491"/>
    </source>
</evidence>
<evidence type="ECO:0000313" key="9">
    <source>
        <dbReference type="Proteomes" id="UP000182409"/>
    </source>
</evidence>
<evidence type="ECO:0000259" key="7">
    <source>
        <dbReference type="Pfam" id="PF03444"/>
    </source>
</evidence>
<feature type="domain" description="Winged helix-turn-helix transcription repressor HrcA DNA-binding" evidence="7">
    <location>
        <begin position="11"/>
        <end position="79"/>
    </location>
</feature>
<dbReference type="Gene3D" id="3.30.390.60">
    <property type="entry name" value="Heat-inducible transcription repressor hrca homolog, domain 3"/>
    <property type="match status" value="1"/>
</dbReference>